<evidence type="ECO:0000313" key="2">
    <source>
        <dbReference type="EMBL" id="AGP36435.1"/>
    </source>
</evidence>
<dbReference type="RefSeq" id="WP_020735785.1">
    <property type="nucleotide sequence ID" value="NC_021658.1"/>
</dbReference>
<dbReference type="InterPro" id="IPR016039">
    <property type="entry name" value="Thiolase-like"/>
</dbReference>
<dbReference type="GO" id="GO:0016746">
    <property type="term" value="F:acyltransferase activity"/>
    <property type="evidence" value="ECO:0007669"/>
    <property type="project" value="InterPro"/>
</dbReference>
<dbReference type="Proteomes" id="UP000014803">
    <property type="component" value="Chromosome"/>
</dbReference>
<name>S4XX25_SORCE</name>
<reference evidence="2 3" key="1">
    <citation type="journal article" date="2013" name="Sci. Rep.">
        <title>Extraordinary expansion of a Sorangium cellulosum genome from an alkaline milieu.</title>
        <authorList>
            <person name="Han K."/>
            <person name="Li Z.F."/>
            <person name="Peng R."/>
            <person name="Zhu L.P."/>
            <person name="Zhou T."/>
            <person name="Wang L.G."/>
            <person name="Li S.G."/>
            <person name="Zhang X.B."/>
            <person name="Hu W."/>
            <person name="Wu Z.H."/>
            <person name="Qin N."/>
            <person name="Li Y.Z."/>
        </authorList>
    </citation>
    <scope>NUCLEOTIDE SEQUENCE [LARGE SCALE GENOMIC DNA]</scope>
    <source>
        <strain evidence="2 3">So0157-2</strain>
    </source>
</reference>
<dbReference type="eggNOG" id="COG0304">
    <property type="taxonomic scope" value="Bacteria"/>
</dbReference>
<dbReference type="KEGG" id="scu:SCE1572_19235"/>
<dbReference type="PATRIC" id="fig|1254432.3.peg.4353"/>
<dbReference type="STRING" id="1254432.SCE1572_19235"/>
<dbReference type="OrthoDB" id="3078238at2"/>
<dbReference type="AlphaFoldDB" id="S4XX25"/>
<evidence type="ECO:0000313" key="3">
    <source>
        <dbReference type="Proteomes" id="UP000014803"/>
    </source>
</evidence>
<dbReference type="InterPro" id="IPR014030">
    <property type="entry name" value="Ketoacyl_synth_N"/>
</dbReference>
<organism evidence="2 3">
    <name type="scientific">Sorangium cellulosum So0157-2</name>
    <dbReference type="NCBI Taxonomy" id="1254432"/>
    <lineage>
        <taxon>Bacteria</taxon>
        <taxon>Pseudomonadati</taxon>
        <taxon>Myxococcota</taxon>
        <taxon>Polyangia</taxon>
        <taxon>Polyangiales</taxon>
        <taxon>Polyangiaceae</taxon>
        <taxon>Sorangium</taxon>
    </lineage>
</organism>
<gene>
    <name evidence="2" type="ORF">SCE1572_19235</name>
</gene>
<feature type="domain" description="Beta-ketoacyl synthase-like N-terminal" evidence="1">
    <location>
        <begin position="150"/>
        <end position="214"/>
    </location>
</feature>
<dbReference type="SUPFAM" id="SSF53901">
    <property type="entry name" value="Thiolase-like"/>
    <property type="match status" value="1"/>
</dbReference>
<evidence type="ECO:0000259" key="1">
    <source>
        <dbReference type="Pfam" id="PF00109"/>
    </source>
</evidence>
<protein>
    <recommendedName>
        <fullName evidence="1">Beta-ketoacyl synthase-like N-terminal domain-containing protein</fullName>
    </recommendedName>
</protein>
<dbReference type="HOGENOM" id="CLU_063022_0_0_7"/>
<dbReference type="Pfam" id="PF00109">
    <property type="entry name" value="ketoacyl-synt"/>
    <property type="match status" value="1"/>
</dbReference>
<dbReference type="Gene3D" id="3.40.47.10">
    <property type="match status" value="1"/>
</dbReference>
<sequence>MADPVPLPTADAVLVGVGARAPCGLTALQIAMSVRALKMDPRPCHMVDKNGESIATARLPSIGDDVIGLDRFLALGGAALAQATYPFRSVQEQRRAGLPALPVFLSLPHEARPGFDPRLKHHLLPALAARAQVPFDLDRSRVVLHGRGGSVMAFELALDELRRGDRAAVVVGGVDSYFDPDVLDWLDQALRLHSLDTENGFIPGEGAAFVTLARRGRTDGLYRYGQVLSAASEHEPHPFGSDEPCLATGITRAVRRAVSPVGQRQRRIPWAITDVVEERHRVDEWAAAFARNHFAFTAEAVHDQPLLQTGDLGAASAAMMVAIAAARWQTGCAAGDCALVATHSDGPERGAMLIAKDTPG</sequence>
<proteinExistence type="predicted"/>
<accession>S4XX25</accession>
<dbReference type="EMBL" id="CP003969">
    <property type="protein sequence ID" value="AGP36435.1"/>
    <property type="molecule type" value="Genomic_DNA"/>
</dbReference>